<dbReference type="EMBL" id="QLLK01000002">
    <property type="protein sequence ID" value="RAI93862.1"/>
    <property type="molecule type" value="Genomic_DNA"/>
</dbReference>
<keyword evidence="2" id="KW-1185">Reference proteome</keyword>
<comment type="caution">
    <text evidence="1">The sequence shown here is derived from an EMBL/GenBank/DDBJ whole genome shotgun (WGS) entry which is preliminary data.</text>
</comment>
<reference evidence="1 2" key="1">
    <citation type="submission" date="2018-06" db="EMBL/GenBank/DDBJ databases">
        <title>Genomic Encyclopedia of Archaeal and Bacterial Type Strains, Phase II (KMG-II): from individual species to whole genera.</title>
        <authorList>
            <person name="Goeker M."/>
        </authorList>
    </citation>
    <scope>NUCLEOTIDE SEQUENCE [LARGE SCALE GENOMIC DNA]</scope>
    <source>
        <strain evidence="1 2">DSM 23446</strain>
    </source>
</reference>
<organism evidence="1 2">
    <name type="scientific">Algoriphagus yeomjeoni</name>
    <dbReference type="NCBI Taxonomy" id="291403"/>
    <lineage>
        <taxon>Bacteria</taxon>
        <taxon>Pseudomonadati</taxon>
        <taxon>Bacteroidota</taxon>
        <taxon>Cytophagia</taxon>
        <taxon>Cytophagales</taxon>
        <taxon>Cyclobacteriaceae</taxon>
        <taxon>Algoriphagus</taxon>
    </lineage>
</organism>
<evidence type="ECO:0000313" key="1">
    <source>
        <dbReference type="EMBL" id="RAI93862.1"/>
    </source>
</evidence>
<protein>
    <submittedName>
        <fullName evidence="1">Uncharacterized protein</fullName>
    </submittedName>
</protein>
<sequence>MTRFIIDFLQFMEELQNMRFYAKRGYQRNNCVKNYLWSTLYTKQVAGSY</sequence>
<proteinExistence type="predicted"/>
<dbReference type="AlphaFoldDB" id="A0A327PRT7"/>
<accession>A0A327PRT7</accession>
<dbReference type="Proteomes" id="UP000249610">
    <property type="component" value="Unassembled WGS sequence"/>
</dbReference>
<evidence type="ECO:0000313" key="2">
    <source>
        <dbReference type="Proteomes" id="UP000249610"/>
    </source>
</evidence>
<gene>
    <name evidence="1" type="ORF">LV83_00768</name>
</gene>
<name>A0A327PRT7_9BACT</name>